<feature type="signal peptide" evidence="2">
    <location>
        <begin position="1"/>
        <end position="20"/>
    </location>
</feature>
<accession>A0ABM6TMH8</accession>
<evidence type="ECO:0000313" key="3">
    <source>
        <dbReference type="EMBL" id="AVQ04368.1"/>
    </source>
</evidence>
<sequence length="159" mass="16521">MKVFALTRPVAYGAPACAVAGLLMGLVLQTGPQDGPYVPEMERVDRPVMAEAEPIAWPSGEVPDYVIGTDAQRPAQTPPPALQYADYEPPPEPELPPHVPADHGPAAPPPWPDETRWASSRGDILDVSLPEDAPSAPTAPSAPIAPSAPTPTVLAGVAS</sequence>
<evidence type="ECO:0000256" key="2">
    <source>
        <dbReference type="SAM" id="SignalP"/>
    </source>
</evidence>
<protein>
    <submittedName>
        <fullName evidence="3">Uncharacterized protein</fullName>
    </submittedName>
</protein>
<keyword evidence="2" id="KW-0732">Signal</keyword>
<proteinExistence type="predicted"/>
<keyword evidence="4" id="KW-1185">Reference proteome</keyword>
<feature type="region of interest" description="Disordered" evidence="1">
    <location>
        <begin position="59"/>
        <end position="159"/>
    </location>
</feature>
<evidence type="ECO:0000256" key="1">
    <source>
        <dbReference type="SAM" id="MobiDB-lite"/>
    </source>
</evidence>
<name>A0ABM6TMH8_9CAUL</name>
<feature type="compositionally biased region" description="Low complexity" evidence="1">
    <location>
        <begin position="133"/>
        <end position="152"/>
    </location>
</feature>
<evidence type="ECO:0000313" key="4">
    <source>
        <dbReference type="Proteomes" id="UP000240527"/>
    </source>
</evidence>
<feature type="compositionally biased region" description="Pro residues" evidence="1">
    <location>
        <begin position="88"/>
        <end position="99"/>
    </location>
</feature>
<dbReference type="Proteomes" id="UP000240527">
    <property type="component" value="Chromosome"/>
</dbReference>
<gene>
    <name evidence="3" type="ORF">B7G68_07440</name>
</gene>
<organism evidence="3 4">
    <name type="scientific">Caulobacter segnis</name>
    <dbReference type="NCBI Taxonomy" id="88688"/>
    <lineage>
        <taxon>Bacteria</taxon>
        <taxon>Pseudomonadati</taxon>
        <taxon>Pseudomonadota</taxon>
        <taxon>Alphaproteobacteria</taxon>
        <taxon>Caulobacterales</taxon>
        <taxon>Caulobacteraceae</taxon>
        <taxon>Caulobacter</taxon>
    </lineage>
</organism>
<reference evidence="3 4" key="1">
    <citation type="journal article" date="2015" name="Biotechnol. Bioeng.">
        <title>Genome sequence and phenotypic characterization of Caulobacter segnis.</title>
        <authorList>
            <person name="Patel S."/>
            <person name="Fletcher B."/>
            <person name="Scott D.C."/>
            <person name="Ely B."/>
        </authorList>
    </citation>
    <scope>NUCLEOTIDE SEQUENCE [LARGE SCALE GENOMIC DNA]</scope>
    <source>
        <strain evidence="3 4">TK0059</strain>
    </source>
</reference>
<dbReference type="EMBL" id="CP027850">
    <property type="protein sequence ID" value="AVQ04368.1"/>
    <property type="molecule type" value="Genomic_DNA"/>
</dbReference>
<feature type="chain" id="PRO_5046649411" evidence="2">
    <location>
        <begin position="21"/>
        <end position="159"/>
    </location>
</feature>